<feature type="binding site" evidence="9">
    <location>
        <position position="45"/>
    </location>
    <ligand>
        <name>ATP</name>
        <dbReference type="ChEBI" id="CHEBI:30616"/>
    </ligand>
</feature>
<evidence type="ECO:0000256" key="10">
    <source>
        <dbReference type="SAM" id="MobiDB-lite"/>
    </source>
</evidence>
<keyword evidence="15" id="KW-1185">Reference proteome</keyword>
<comment type="catalytic activity">
    <reaction evidence="8">
        <text>L-seryl-[protein] + ATP = O-phospho-L-seryl-[protein] + ADP + H(+)</text>
        <dbReference type="Rhea" id="RHEA:17989"/>
        <dbReference type="Rhea" id="RHEA-COMP:9863"/>
        <dbReference type="Rhea" id="RHEA-COMP:11604"/>
        <dbReference type="ChEBI" id="CHEBI:15378"/>
        <dbReference type="ChEBI" id="CHEBI:29999"/>
        <dbReference type="ChEBI" id="CHEBI:30616"/>
        <dbReference type="ChEBI" id="CHEBI:83421"/>
        <dbReference type="ChEBI" id="CHEBI:456216"/>
        <dbReference type="EC" id="2.7.11.1"/>
    </reaction>
</comment>
<feature type="compositionally biased region" description="Low complexity" evidence="10">
    <location>
        <begin position="327"/>
        <end position="337"/>
    </location>
</feature>
<gene>
    <name evidence="14" type="ORF">AFR_30945</name>
</gene>
<dbReference type="Gene3D" id="1.10.510.10">
    <property type="entry name" value="Transferase(Phosphotransferase) domain 1"/>
    <property type="match status" value="1"/>
</dbReference>
<keyword evidence="11" id="KW-1133">Transmembrane helix</keyword>
<dbReference type="STRING" id="1246995.AFR_30945"/>
<feature type="region of interest" description="Disordered" evidence="10">
    <location>
        <begin position="315"/>
        <end position="337"/>
    </location>
</feature>
<keyword evidence="11" id="KW-0472">Membrane</keyword>
<dbReference type="GO" id="GO:0030247">
    <property type="term" value="F:polysaccharide binding"/>
    <property type="evidence" value="ECO:0007669"/>
    <property type="project" value="UniProtKB-UniRule"/>
</dbReference>
<feature type="region of interest" description="Disordered" evidence="10">
    <location>
        <begin position="370"/>
        <end position="466"/>
    </location>
</feature>
<evidence type="ECO:0000256" key="2">
    <source>
        <dbReference type="ARBA" id="ARBA00022527"/>
    </source>
</evidence>
<dbReference type="HOGENOM" id="CLU_346706_0_0_11"/>
<dbReference type="Pfam" id="PF00069">
    <property type="entry name" value="Pkinase"/>
    <property type="match status" value="1"/>
</dbReference>
<dbReference type="FunFam" id="3.30.200.20:FF:000035">
    <property type="entry name" value="Serine/threonine protein kinase Stk1"/>
    <property type="match status" value="1"/>
</dbReference>
<feature type="compositionally biased region" description="Pro residues" evidence="10">
    <location>
        <begin position="704"/>
        <end position="729"/>
    </location>
</feature>
<feature type="compositionally biased region" description="Gly residues" evidence="10">
    <location>
        <begin position="449"/>
        <end position="461"/>
    </location>
</feature>
<evidence type="ECO:0000256" key="8">
    <source>
        <dbReference type="ARBA" id="ARBA00048679"/>
    </source>
</evidence>
<dbReference type="SUPFAM" id="SSF49384">
    <property type="entry name" value="Carbohydrate-binding domain"/>
    <property type="match status" value="1"/>
</dbReference>
<dbReference type="EMBL" id="CP006272">
    <property type="protein sequence ID" value="AGZ44449.1"/>
    <property type="molecule type" value="Genomic_DNA"/>
</dbReference>
<dbReference type="SUPFAM" id="SSF56112">
    <property type="entry name" value="Protein kinase-like (PK-like)"/>
    <property type="match status" value="1"/>
</dbReference>
<keyword evidence="5 14" id="KW-0418">Kinase</keyword>
<keyword evidence="2 14" id="KW-0723">Serine/threonine-protein kinase</keyword>
<evidence type="ECO:0000256" key="7">
    <source>
        <dbReference type="ARBA" id="ARBA00047899"/>
    </source>
</evidence>
<dbReference type="Gene3D" id="2.60.40.290">
    <property type="match status" value="1"/>
</dbReference>
<feature type="compositionally biased region" description="Low complexity" evidence="10">
    <location>
        <begin position="424"/>
        <end position="435"/>
    </location>
</feature>
<feature type="compositionally biased region" description="Pro residues" evidence="10">
    <location>
        <begin position="743"/>
        <end position="752"/>
    </location>
</feature>
<feature type="transmembrane region" description="Helical" evidence="11">
    <location>
        <begin position="469"/>
        <end position="489"/>
    </location>
</feature>
<dbReference type="InterPro" id="IPR001919">
    <property type="entry name" value="CBD2"/>
</dbReference>
<evidence type="ECO:0000313" key="15">
    <source>
        <dbReference type="Proteomes" id="UP000017746"/>
    </source>
</evidence>
<dbReference type="KEGG" id="afs:AFR_30945"/>
<dbReference type="PROSITE" id="PS00109">
    <property type="entry name" value="PROTEIN_KINASE_TYR"/>
    <property type="match status" value="1"/>
</dbReference>
<dbReference type="InterPro" id="IPR012291">
    <property type="entry name" value="CBM2_carb-bd_dom_sf"/>
</dbReference>
<dbReference type="Gene3D" id="3.30.200.20">
    <property type="entry name" value="Phosphorylase Kinase, domain 1"/>
    <property type="match status" value="1"/>
</dbReference>
<dbReference type="eggNOG" id="COG0515">
    <property type="taxonomic scope" value="Bacteria"/>
</dbReference>
<dbReference type="Pfam" id="PF00553">
    <property type="entry name" value="CBM_2"/>
    <property type="match status" value="1"/>
</dbReference>
<evidence type="ECO:0000313" key="14">
    <source>
        <dbReference type="EMBL" id="AGZ44449.1"/>
    </source>
</evidence>
<feature type="compositionally biased region" description="Low complexity" evidence="10">
    <location>
        <begin position="668"/>
        <end position="685"/>
    </location>
</feature>
<proteinExistence type="predicted"/>
<evidence type="ECO:0000256" key="9">
    <source>
        <dbReference type="PROSITE-ProRule" id="PRU10141"/>
    </source>
</evidence>
<dbReference type="Proteomes" id="UP000017746">
    <property type="component" value="Chromosome"/>
</dbReference>
<dbReference type="EC" id="2.7.11.1" evidence="1"/>
<dbReference type="GO" id="GO:0004553">
    <property type="term" value="F:hydrolase activity, hydrolyzing O-glycosyl compounds"/>
    <property type="evidence" value="ECO:0007669"/>
    <property type="project" value="InterPro"/>
</dbReference>
<dbReference type="PROSITE" id="PS00107">
    <property type="entry name" value="PROTEIN_KINASE_ATP"/>
    <property type="match status" value="1"/>
</dbReference>
<feature type="domain" description="Protein kinase" evidence="12">
    <location>
        <begin position="16"/>
        <end position="288"/>
    </location>
</feature>
<dbReference type="GO" id="GO:0005524">
    <property type="term" value="F:ATP binding"/>
    <property type="evidence" value="ECO:0007669"/>
    <property type="project" value="UniProtKB-UniRule"/>
</dbReference>
<dbReference type="GO" id="GO:0005975">
    <property type="term" value="P:carbohydrate metabolic process"/>
    <property type="evidence" value="ECO:0007669"/>
    <property type="project" value="InterPro"/>
</dbReference>
<dbReference type="PROSITE" id="PS50011">
    <property type="entry name" value="PROTEIN_KINASE_DOM"/>
    <property type="match status" value="1"/>
</dbReference>
<evidence type="ECO:0000256" key="4">
    <source>
        <dbReference type="ARBA" id="ARBA00022741"/>
    </source>
</evidence>
<keyword evidence="6 9" id="KW-0067">ATP-binding</keyword>
<dbReference type="InterPro" id="IPR017441">
    <property type="entry name" value="Protein_kinase_ATP_BS"/>
</dbReference>
<feature type="domain" description="CBM2" evidence="13">
    <location>
        <begin position="506"/>
        <end position="613"/>
    </location>
</feature>
<keyword evidence="11" id="KW-0812">Transmembrane</keyword>
<dbReference type="RefSeq" id="WP_023560784.1">
    <property type="nucleotide sequence ID" value="NC_022657.1"/>
</dbReference>
<dbReference type="GO" id="GO:0004674">
    <property type="term" value="F:protein serine/threonine kinase activity"/>
    <property type="evidence" value="ECO:0007669"/>
    <property type="project" value="UniProtKB-KW"/>
</dbReference>
<evidence type="ECO:0000256" key="5">
    <source>
        <dbReference type="ARBA" id="ARBA00022777"/>
    </source>
</evidence>
<feature type="compositionally biased region" description="Low complexity" evidence="10">
    <location>
        <begin position="396"/>
        <end position="406"/>
    </location>
</feature>
<organism evidence="14 15">
    <name type="scientific">Actinoplanes friuliensis DSM 7358</name>
    <dbReference type="NCBI Taxonomy" id="1246995"/>
    <lineage>
        <taxon>Bacteria</taxon>
        <taxon>Bacillati</taxon>
        <taxon>Actinomycetota</taxon>
        <taxon>Actinomycetes</taxon>
        <taxon>Micromonosporales</taxon>
        <taxon>Micromonosporaceae</taxon>
        <taxon>Actinoplanes</taxon>
    </lineage>
</organism>
<name>U5W5N1_9ACTN</name>
<dbReference type="CDD" id="cd14014">
    <property type="entry name" value="STKc_PknB_like"/>
    <property type="match status" value="1"/>
</dbReference>
<dbReference type="AlphaFoldDB" id="U5W5N1"/>
<dbReference type="SMART" id="SM00637">
    <property type="entry name" value="CBD_II"/>
    <property type="match status" value="1"/>
</dbReference>
<evidence type="ECO:0000256" key="11">
    <source>
        <dbReference type="SAM" id="Phobius"/>
    </source>
</evidence>
<reference evidence="14 15" key="1">
    <citation type="journal article" date="2014" name="J. Biotechnol.">
        <title>Complete genome sequence of the actinobacterium Actinoplanes friuliensis HAG 010964, producer of the lipopeptide antibiotic friulimycin.</title>
        <authorList>
            <person name="Ruckert C."/>
            <person name="Szczepanowski R."/>
            <person name="Albersmeier A."/>
            <person name="Goesmann A."/>
            <person name="Fischer N."/>
            <person name="Steinkamper A."/>
            <person name="Puhler A."/>
            <person name="Biener R."/>
            <person name="Schwartz D."/>
            <person name="Kalinowski J."/>
        </authorList>
    </citation>
    <scope>NUCLEOTIDE SEQUENCE [LARGE SCALE GENOMIC DNA]</scope>
    <source>
        <strain evidence="14 15">DSM 7358</strain>
    </source>
</reference>
<feature type="region of interest" description="Disordered" evidence="10">
    <location>
        <begin position="668"/>
        <end position="752"/>
    </location>
</feature>
<feature type="region of interest" description="Disordered" evidence="10">
    <location>
        <begin position="616"/>
        <end position="645"/>
    </location>
</feature>
<keyword evidence="3" id="KW-0808">Transferase</keyword>
<dbReference type="InterPro" id="IPR011009">
    <property type="entry name" value="Kinase-like_dom_sf"/>
</dbReference>
<evidence type="ECO:0000259" key="12">
    <source>
        <dbReference type="PROSITE" id="PS50011"/>
    </source>
</evidence>
<dbReference type="InterPro" id="IPR008965">
    <property type="entry name" value="CBM2/CBM3_carb-bd_dom_sf"/>
</dbReference>
<evidence type="ECO:0000256" key="3">
    <source>
        <dbReference type="ARBA" id="ARBA00022679"/>
    </source>
</evidence>
<dbReference type="InterPro" id="IPR008266">
    <property type="entry name" value="Tyr_kinase_AS"/>
</dbReference>
<evidence type="ECO:0000256" key="6">
    <source>
        <dbReference type="ARBA" id="ARBA00022840"/>
    </source>
</evidence>
<dbReference type="PROSITE" id="PS51173">
    <property type="entry name" value="CBM2"/>
    <property type="match status" value="1"/>
</dbReference>
<evidence type="ECO:0000259" key="13">
    <source>
        <dbReference type="PROSITE" id="PS51173"/>
    </source>
</evidence>
<keyword evidence="4 9" id="KW-0547">Nucleotide-binding</keyword>
<accession>U5W5N1</accession>
<comment type="catalytic activity">
    <reaction evidence="7">
        <text>L-threonyl-[protein] + ATP = O-phospho-L-threonyl-[protein] + ADP + H(+)</text>
        <dbReference type="Rhea" id="RHEA:46608"/>
        <dbReference type="Rhea" id="RHEA-COMP:11060"/>
        <dbReference type="Rhea" id="RHEA-COMP:11605"/>
        <dbReference type="ChEBI" id="CHEBI:15378"/>
        <dbReference type="ChEBI" id="CHEBI:30013"/>
        <dbReference type="ChEBI" id="CHEBI:30616"/>
        <dbReference type="ChEBI" id="CHEBI:61977"/>
        <dbReference type="ChEBI" id="CHEBI:456216"/>
        <dbReference type="EC" id="2.7.11.1"/>
    </reaction>
</comment>
<sequence>MSTTDLPGSSLLAGRYRLVERLGAGGMSVVWRGFDEVLGRQVAVKVLPPSTSTDPSFRRRLRAEAQAAARLSHPHITNVYDYGEATTVDGEPVPYVVMELVDGESLAAVLARVRRLPWPAAVRICSEVSAALAAAHSRGIVHRDVTPANVMLTPAGAKVVDFGISALIGENDIDPDGSLLGTPAYLAPERLEGGQVSPATDVYAVGLLIYRTLIGQLPWDVGTTTALLRAHQYTEPEPLPPVEGLPSAVSALIARCLEKRPSDRPSSAELAHVLGTVSAGVPSARAFVPDWADSGEDTTILPSAHDDHTDTMGRVRPGQARVPQNAPAPGRGVAAVPAAAAGRDAPVSPAPAGAAVPQVSVAEVEAAVGPVSAPPQRGGNRNSRFGPVPPVPPVASSPAAADVAPSGPIGPPPSHNPSLRPAFGADGPDRAPAQAGGAGAPPKRPGPPGAGRGAPGPGRGPGSTQRRRIFFVGGAGVVLAVVAMTAVFANGAGPKNDAAKGVEPTTLTGSNKCVVSYAVWSDSNNRFKAAVTIANRDTKAIKDWKLWFVMPGDQVVSGNGKLKLDQQGQGVTVSSKTVLSPQQTQTLQFSGRYVSSNAAPMLFELGGTTCQTFVSPAPGEPSRPVEHLTNGTVRLGPVPTKDTPIPGISINPSGVAVPVPVTSSNPAGGVVVPTTAPTTAATPGPTGTGDDDDDNTGGDGAVVPGPPDPPTTPPTTQPTTEPPTSPPTTAPEQTYTEPSDQIPVPPGPPPFG</sequence>
<dbReference type="PANTHER" id="PTHR43289">
    <property type="entry name" value="MITOGEN-ACTIVATED PROTEIN KINASE KINASE KINASE 20-RELATED"/>
    <property type="match status" value="1"/>
</dbReference>
<dbReference type="PATRIC" id="fig|1246995.3.peg.6264"/>
<protein>
    <recommendedName>
        <fullName evidence="1">non-specific serine/threonine protein kinase</fullName>
        <ecNumber evidence="1">2.7.11.1</ecNumber>
    </recommendedName>
</protein>
<dbReference type="InterPro" id="IPR000719">
    <property type="entry name" value="Prot_kinase_dom"/>
</dbReference>
<dbReference type="PANTHER" id="PTHR43289:SF30">
    <property type="entry name" value="NON-SPECIFIC SERINE_THREONINE PROTEIN KINASE"/>
    <property type="match status" value="1"/>
</dbReference>
<evidence type="ECO:0000256" key="1">
    <source>
        <dbReference type="ARBA" id="ARBA00012513"/>
    </source>
</evidence>